<reference evidence="3" key="1">
    <citation type="submission" date="2021-02" db="EMBL/GenBank/DDBJ databases">
        <title>Psilocybe cubensis genome.</title>
        <authorList>
            <person name="Mckernan K.J."/>
            <person name="Crawford S."/>
            <person name="Trippe A."/>
            <person name="Kane L.T."/>
            <person name="Mclaughlin S."/>
        </authorList>
    </citation>
    <scope>NUCLEOTIDE SEQUENCE [LARGE SCALE GENOMIC DNA]</scope>
    <source>
        <strain evidence="3">MGC-MH-2018</strain>
    </source>
</reference>
<keyword evidence="2" id="KW-0812">Transmembrane</keyword>
<feature type="compositionally biased region" description="Low complexity" evidence="1">
    <location>
        <begin position="161"/>
        <end position="186"/>
    </location>
</feature>
<evidence type="ECO:0000256" key="1">
    <source>
        <dbReference type="SAM" id="MobiDB-lite"/>
    </source>
</evidence>
<feature type="compositionally biased region" description="Polar residues" evidence="1">
    <location>
        <begin position="265"/>
        <end position="281"/>
    </location>
</feature>
<feature type="transmembrane region" description="Helical" evidence="2">
    <location>
        <begin position="229"/>
        <end position="252"/>
    </location>
</feature>
<feature type="compositionally biased region" description="Low complexity" evidence="1">
    <location>
        <begin position="194"/>
        <end position="215"/>
    </location>
</feature>
<feature type="compositionally biased region" description="Polar residues" evidence="1">
    <location>
        <begin position="216"/>
        <end position="225"/>
    </location>
</feature>
<dbReference type="Gene3D" id="2.60.120.260">
    <property type="entry name" value="Galactose-binding domain-like"/>
    <property type="match status" value="1"/>
</dbReference>
<keyword evidence="2" id="KW-0472">Membrane</keyword>
<name>A0A8H8CFZ5_PSICU</name>
<keyword evidence="2" id="KW-1133">Transmembrane helix</keyword>
<feature type="region of interest" description="Disordered" evidence="1">
    <location>
        <begin position="142"/>
        <end position="225"/>
    </location>
</feature>
<accession>A0A8H8CFZ5</accession>
<proteinExistence type="predicted"/>
<sequence length="378" mass="39941">MADIQTYDDRDPSVVYSGGDWQKGGTENEYFQTTSYVRNATGSTATFKFTGTSVSVFGTLDSADLGRGTPISSYRIDNGQPVIYTGPTPDSEQYKQQFFQSPTLPPGPHTLVIVVQSEAGYYLDYFTVTPDPVVVVSSSAPLASSSSESSSPVPNTNHNPSTSAFSTSTTSTTTSSWSSFTTTSSSHPSDFTNTFTSSATLSGASTSSGPGATSTPEQSSRSTVESSKVGIAVGGAIGGLALLLVAFITALCMRRQLRAKHSTRLPDNNQNQAEMNSHNPYSQVSVSPFVNSPPPQTVSSSELGMDSARKPTPGIIPPSKAMMARPTAGTAVRHVASDSMGSVSVLNQSPNDNEELARTSNSDRQSRPYSLPPMYEQL</sequence>
<evidence type="ECO:0000313" key="3">
    <source>
        <dbReference type="EMBL" id="KAG5164148.1"/>
    </source>
</evidence>
<evidence type="ECO:0000256" key="2">
    <source>
        <dbReference type="SAM" id="Phobius"/>
    </source>
</evidence>
<protein>
    <submittedName>
        <fullName evidence="3">Uncharacterized protein</fullName>
    </submittedName>
</protein>
<dbReference type="OrthoDB" id="3265734at2759"/>
<feature type="compositionally biased region" description="Low complexity" evidence="1">
    <location>
        <begin position="142"/>
        <end position="154"/>
    </location>
</feature>
<organism evidence="3">
    <name type="scientific">Psilocybe cubensis</name>
    <name type="common">Psychedelic mushroom</name>
    <name type="synonym">Stropharia cubensis</name>
    <dbReference type="NCBI Taxonomy" id="181762"/>
    <lineage>
        <taxon>Eukaryota</taxon>
        <taxon>Fungi</taxon>
        <taxon>Dikarya</taxon>
        <taxon>Basidiomycota</taxon>
        <taxon>Agaricomycotina</taxon>
        <taxon>Agaricomycetes</taxon>
        <taxon>Agaricomycetidae</taxon>
        <taxon>Agaricales</taxon>
        <taxon>Agaricineae</taxon>
        <taxon>Strophariaceae</taxon>
        <taxon>Psilocybe</taxon>
    </lineage>
</organism>
<comment type="caution">
    <text evidence="3">The sequence shown here is derived from an EMBL/GenBank/DDBJ whole genome shotgun (WGS) entry which is preliminary data.</text>
</comment>
<feature type="compositionally biased region" description="Polar residues" evidence="1">
    <location>
        <begin position="339"/>
        <end position="351"/>
    </location>
</feature>
<feature type="region of interest" description="Disordered" evidence="1">
    <location>
        <begin position="262"/>
        <end position="378"/>
    </location>
</feature>
<dbReference type="EMBL" id="JAFIQS010000012">
    <property type="protein sequence ID" value="KAG5164148.1"/>
    <property type="molecule type" value="Genomic_DNA"/>
</dbReference>
<dbReference type="AlphaFoldDB" id="A0A8H8CFZ5"/>
<gene>
    <name evidence="3" type="ORF">JR316_010642</name>
</gene>